<evidence type="ECO:0000256" key="2">
    <source>
        <dbReference type="ARBA" id="ARBA00022771"/>
    </source>
</evidence>
<keyword evidence="3" id="KW-0862">Zinc</keyword>
<dbReference type="SMART" id="SM00259">
    <property type="entry name" value="ZnF_A20"/>
    <property type="match status" value="1"/>
</dbReference>
<dbReference type="PROSITE" id="PS51205">
    <property type="entry name" value="VPS9"/>
    <property type="match status" value="1"/>
</dbReference>
<dbReference type="Proteomes" id="UP000069940">
    <property type="component" value="Unassembled WGS sequence"/>
</dbReference>
<evidence type="ECO:0000256" key="3">
    <source>
        <dbReference type="ARBA" id="ARBA00022833"/>
    </source>
</evidence>
<dbReference type="PROSITE" id="PS51036">
    <property type="entry name" value="ZF_A20"/>
    <property type="match status" value="1"/>
</dbReference>
<feature type="domain" description="VPS9" evidence="6">
    <location>
        <begin position="254"/>
        <end position="397"/>
    </location>
</feature>
<evidence type="ECO:0000256" key="4">
    <source>
        <dbReference type="SAM" id="MobiDB-lite"/>
    </source>
</evidence>
<feature type="compositionally biased region" description="Basic residues" evidence="4">
    <location>
        <begin position="133"/>
        <end position="146"/>
    </location>
</feature>
<reference evidence="7" key="2">
    <citation type="submission" date="2025-05" db="UniProtKB">
        <authorList>
            <consortium name="EnsemblMetazoa"/>
        </authorList>
    </citation>
    <scope>IDENTIFICATION</scope>
    <source>
        <strain evidence="7">Foshan</strain>
    </source>
</reference>
<sequence>MFSIKTPRIQQKDLQCLNGCGFYGNAQWNGLCSKCYRERTIKERHMKLYRPLRFEGHSSGKKQDSHHSGFGHKPSLQQQPSHQGDQRHAGKATQHGQSAKSGAAPKEEDKKKKRNLMDLLKKSTSMKESERPSRHHHHHAHHHHHRQPLDKLEQEYQDALKALKIDDASKRGLKCFIEMLDQEIRKKHSDRTIEEVSDIVQNGYTKFQEYMNLENASFVNMSQETKEQALDFFEKCIMTMNHGRLFSPPTTDDEEKDSQIQKRIRQLSWISAKHLVCSIDEVNSEVRDLVYTAITELVSMDSFHSPQEKLECIIRCCRNIFNLLQQSVGGPASADEFLPALIFVVLKANPVRLHSNINFITRFSNASRLMSGEGGYYFTNLCCAISFIENLTSESLSMSAEEFNGLMMGEKAGPSAWESALMACESLHLISENMKTMKKLGARNEEILKGIETLNEDIVSFKNEISQKVTEVLDRTPLVLKPIRTPRRLEKRNAQIFSTASGHQPSLDGGHFQSNLMAVMKVGETNFDDGKKSAMEASFAPPTNFDDLVRNLSNTLVTPLVSVECEKNLTPSPLPGISASNSSDLLSSASPIFDYNRVFDTPMEEMATPDDMAHTFIKGIRNINYDFDFSDHSGDNSVADDLDPKPSASAAQISRFDLEEFDPLIAKARVDTIPSLPLQQPIGGVGGNLLDEDSPRALLLESPIKPTVAEYQGFSLQGCNIPTITCAAGDMGASGSGTKSHHPKQSLENTLGGGGGDGSLI</sequence>
<keyword evidence="1" id="KW-0479">Metal-binding</keyword>
<keyword evidence="8" id="KW-1185">Reference proteome</keyword>
<dbReference type="Gene3D" id="1.20.1050.80">
    <property type="entry name" value="VPS9 domain"/>
    <property type="match status" value="1"/>
</dbReference>
<name>A0ABM1ZSS5_AEDAL</name>
<dbReference type="InterPro" id="IPR045046">
    <property type="entry name" value="Vps9-like"/>
</dbReference>
<protein>
    <recommendedName>
        <fullName evidence="9">Vacuolar sorting protein 9</fullName>
    </recommendedName>
</protein>
<reference evidence="8" key="1">
    <citation type="journal article" date="2015" name="Proc. Natl. Acad. Sci. U.S.A.">
        <title>Genome sequence of the Asian Tiger mosquito, Aedes albopictus, reveals insights into its biology, genetics, and evolution.</title>
        <authorList>
            <person name="Chen X.G."/>
            <person name="Jiang X."/>
            <person name="Gu J."/>
            <person name="Xu M."/>
            <person name="Wu Y."/>
            <person name="Deng Y."/>
            <person name="Zhang C."/>
            <person name="Bonizzoni M."/>
            <person name="Dermauw W."/>
            <person name="Vontas J."/>
            <person name="Armbruster P."/>
            <person name="Huang X."/>
            <person name="Yang Y."/>
            <person name="Zhang H."/>
            <person name="He W."/>
            <person name="Peng H."/>
            <person name="Liu Y."/>
            <person name="Wu K."/>
            <person name="Chen J."/>
            <person name="Lirakis M."/>
            <person name="Topalis P."/>
            <person name="Van Leeuwen T."/>
            <person name="Hall A.B."/>
            <person name="Jiang X."/>
            <person name="Thorpe C."/>
            <person name="Mueller R.L."/>
            <person name="Sun C."/>
            <person name="Waterhouse R.M."/>
            <person name="Yan G."/>
            <person name="Tu Z.J."/>
            <person name="Fang X."/>
            <person name="James A.A."/>
        </authorList>
    </citation>
    <scope>NUCLEOTIDE SEQUENCE [LARGE SCALE GENOMIC DNA]</scope>
    <source>
        <strain evidence="8">Foshan</strain>
    </source>
</reference>
<evidence type="ECO:0000256" key="1">
    <source>
        <dbReference type="ARBA" id="ARBA00022723"/>
    </source>
</evidence>
<evidence type="ECO:0000259" key="6">
    <source>
        <dbReference type="PROSITE" id="PS51205"/>
    </source>
</evidence>
<accession>A0ABM1ZSS5</accession>
<dbReference type="RefSeq" id="XP_029730604.2">
    <property type="nucleotide sequence ID" value="XM_029874744.2"/>
</dbReference>
<dbReference type="InterPro" id="IPR037191">
    <property type="entry name" value="VPS9_dom_sf"/>
</dbReference>
<dbReference type="SUPFAM" id="SSF57716">
    <property type="entry name" value="Glucocorticoid receptor-like (DNA-binding domain)"/>
    <property type="match status" value="1"/>
</dbReference>
<dbReference type="Pfam" id="PF02204">
    <property type="entry name" value="VPS9"/>
    <property type="match status" value="1"/>
</dbReference>
<dbReference type="InterPro" id="IPR003123">
    <property type="entry name" value="VPS9"/>
</dbReference>
<dbReference type="Gene3D" id="1.20.5.4770">
    <property type="match status" value="1"/>
</dbReference>
<feature type="compositionally biased region" description="Basic and acidic residues" evidence="4">
    <location>
        <begin position="105"/>
        <end position="132"/>
    </location>
</feature>
<feature type="compositionally biased region" description="Gly residues" evidence="4">
    <location>
        <begin position="751"/>
        <end position="761"/>
    </location>
</feature>
<dbReference type="GeneID" id="109398061"/>
<dbReference type="InterPro" id="IPR002653">
    <property type="entry name" value="Znf_A20"/>
</dbReference>
<evidence type="ECO:0000313" key="7">
    <source>
        <dbReference type="EnsemblMetazoa" id="AALFPA23_021340.P31526"/>
    </source>
</evidence>
<dbReference type="Pfam" id="PF01754">
    <property type="entry name" value="zf-A20"/>
    <property type="match status" value="1"/>
</dbReference>
<keyword evidence="2" id="KW-0863">Zinc-finger</keyword>
<evidence type="ECO:0000313" key="8">
    <source>
        <dbReference type="Proteomes" id="UP000069940"/>
    </source>
</evidence>
<dbReference type="EnsemblMetazoa" id="AALFPA23_021340.R31526">
    <property type="protein sequence ID" value="AALFPA23_021340.P31526"/>
    <property type="gene ID" value="AALFPA23_021340"/>
</dbReference>
<proteinExistence type="predicted"/>
<dbReference type="PANTHER" id="PTHR23101:SF122">
    <property type="entry name" value="RABAPTIN-5-ASSOCIATED EXCHANGE FACTOR FOR RAB5"/>
    <property type="match status" value="1"/>
</dbReference>
<dbReference type="PANTHER" id="PTHR23101">
    <property type="entry name" value="RAB GDP/GTP EXCHANGE FACTOR"/>
    <property type="match status" value="1"/>
</dbReference>
<organism evidence="7 8">
    <name type="scientific">Aedes albopictus</name>
    <name type="common">Asian tiger mosquito</name>
    <name type="synonym">Stegomyia albopicta</name>
    <dbReference type="NCBI Taxonomy" id="7160"/>
    <lineage>
        <taxon>Eukaryota</taxon>
        <taxon>Metazoa</taxon>
        <taxon>Ecdysozoa</taxon>
        <taxon>Arthropoda</taxon>
        <taxon>Hexapoda</taxon>
        <taxon>Insecta</taxon>
        <taxon>Pterygota</taxon>
        <taxon>Neoptera</taxon>
        <taxon>Endopterygota</taxon>
        <taxon>Diptera</taxon>
        <taxon>Nematocera</taxon>
        <taxon>Culicoidea</taxon>
        <taxon>Culicidae</taxon>
        <taxon>Culicinae</taxon>
        <taxon>Aedini</taxon>
        <taxon>Aedes</taxon>
        <taxon>Stegomyia</taxon>
    </lineage>
</organism>
<dbReference type="InterPro" id="IPR041545">
    <property type="entry name" value="DUF5601"/>
</dbReference>
<feature type="compositionally biased region" description="Basic and acidic residues" evidence="4">
    <location>
        <begin position="53"/>
        <end position="67"/>
    </location>
</feature>
<evidence type="ECO:0000259" key="5">
    <source>
        <dbReference type="PROSITE" id="PS51036"/>
    </source>
</evidence>
<feature type="domain" description="A20-type" evidence="5">
    <location>
        <begin position="10"/>
        <end position="44"/>
    </location>
</feature>
<evidence type="ECO:0008006" key="9">
    <source>
        <dbReference type="Google" id="ProtNLM"/>
    </source>
</evidence>
<feature type="region of interest" description="Disordered" evidence="4">
    <location>
        <begin position="53"/>
        <end position="149"/>
    </location>
</feature>
<dbReference type="Pfam" id="PF18151">
    <property type="entry name" value="DUF5601"/>
    <property type="match status" value="1"/>
</dbReference>
<dbReference type="SMART" id="SM00167">
    <property type="entry name" value="VPS9"/>
    <property type="match status" value="1"/>
</dbReference>
<dbReference type="Gene3D" id="1.10.246.120">
    <property type="match status" value="1"/>
</dbReference>
<dbReference type="SUPFAM" id="SSF109993">
    <property type="entry name" value="VPS9 domain"/>
    <property type="match status" value="1"/>
</dbReference>
<feature type="region of interest" description="Disordered" evidence="4">
    <location>
        <begin position="732"/>
        <end position="761"/>
    </location>
</feature>